<organism evidence="2 3">
    <name type="scientific">Oesophagostomum dentatum</name>
    <name type="common">Nodular worm</name>
    <dbReference type="NCBI Taxonomy" id="61180"/>
    <lineage>
        <taxon>Eukaryota</taxon>
        <taxon>Metazoa</taxon>
        <taxon>Ecdysozoa</taxon>
        <taxon>Nematoda</taxon>
        <taxon>Chromadorea</taxon>
        <taxon>Rhabditida</taxon>
        <taxon>Rhabditina</taxon>
        <taxon>Rhabditomorpha</taxon>
        <taxon>Strongyloidea</taxon>
        <taxon>Strongylidae</taxon>
        <taxon>Oesophagostomum</taxon>
    </lineage>
</organism>
<evidence type="ECO:0000313" key="3">
    <source>
        <dbReference type="Proteomes" id="UP000053660"/>
    </source>
</evidence>
<dbReference type="InterPro" id="IPR035109">
    <property type="entry name" value="ASPR"/>
</dbReference>
<feature type="signal peptide" evidence="1">
    <location>
        <begin position="1"/>
        <end position="19"/>
    </location>
</feature>
<evidence type="ECO:0000313" key="2">
    <source>
        <dbReference type="EMBL" id="KHJ82341.1"/>
    </source>
</evidence>
<evidence type="ECO:0000256" key="1">
    <source>
        <dbReference type="SAM" id="SignalP"/>
    </source>
</evidence>
<gene>
    <name evidence="2" type="ORF">OESDEN_17965</name>
</gene>
<keyword evidence="1" id="KW-0732">Signal</keyword>
<reference evidence="2 3" key="1">
    <citation type="submission" date="2014-03" db="EMBL/GenBank/DDBJ databases">
        <title>Draft genome of the hookworm Oesophagostomum dentatum.</title>
        <authorList>
            <person name="Mitreva M."/>
        </authorList>
    </citation>
    <scope>NUCLEOTIDE SEQUENCE [LARGE SCALE GENOMIC DNA]</scope>
    <source>
        <strain evidence="2 3">OD-Hann</strain>
    </source>
</reference>
<sequence length="141" mass="15675">MLSWCAVLALLSAVSLSEAIVQEPDCSQLRGYALDRERRLQLYVNAEVAKGPSLVNGHRVYECALEAYAALLLRAPEERAVGVKELGIYPLLFRSSRDSIPEVFEAWEPAIKKLKASQVGCSYAKNSDGSHLYLCLFKLEQ</sequence>
<dbReference type="Proteomes" id="UP000053660">
    <property type="component" value="Unassembled WGS sequence"/>
</dbReference>
<dbReference type="AlphaFoldDB" id="A0A0B1SEL8"/>
<feature type="chain" id="PRO_5002061514" description="SCP domain-containing protein" evidence="1">
    <location>
        <begin position="20"/>
        <end position="141"/>
    </location>
</feature>
<evidence type="ECO:0008006" key="4">
    <source>
        <dbReference type="Google" id="ProtNLM"/>
    </source>
</evidence>
<keyword evidence="3" id="KW-1185">Reference proteome</keyword>
<dbReference type="EMBL" id="KN580250">
    <property type="protein sequence ID" value="KHJ82341.1"/>
    <property type="molecule type" value="Genomic_DNA"/>
</dbReference>
<protein>
    <recommendedName>
        <fullName evidence="4">SCP domain-containing protein</fullName>
    </recommendedName>
</protein>
<accession>A0A0B1SEL8</accession>
<dbReference type="Pfam" id="PF17641">
    <property type="entry name" value="ASPRs"/>
    <property type="match status" value="1"/>
</dbReference>
<name>A0A0B1SEL8_OESDE</name>
<proteinExistence type="predicted"/>